<dbReference type="InterPro" id="IPR050109">
    <property type="entry name" value="HTH-type_TetR-like_transc_reg"/>
</dbReference>
<dbReference type="GO" id="GO:0000976">
    <property type="term" value="F:transcription cis-regulatory region binding"/>
    <property type="evidence" value="ECO:0007669"/>
    <property type="project" value="TreeGrafter"/>
</dbReference>
<dbReference type="SUPFAM" id="SSF46689">
    <property type="entry name" value="Homeodomain-like"/>
    <property type="match status" value="1"/>
</dbReference>
<sequence>MTGAGPAQGRRWRGQSPQERREGRRRRLLDAGLELFGTTGYAATSLTALCASAGVSPRHFYELYPGREQLLADLHDELALETARRVRQAHDTAPLSPEARISAGLSTALAYLTADPRRARVLQLEAIGVSSWFDHHRREVIGVFAEATAEQYRLLAADGQLVDRPFGPVATALVGAVAELLVDWLLTEPRRPPEELLPVATEVFLAVFQGRAVHAPRTRSGGAPLRRA</sequence>
<name>A0A6J4KMG4_9ACTN</name>
<dbReference type="GO" id="GO:0003700">
    <property type="term" value="F:DNA-binding transcription factor activity"/>
    <property type="evidence" value="ECO:0007669"/>
    <property type="project" value="TreeGrafter"/>
</dbReference>
<reference evidence="5" key="1">
    <citation type="submission" date="2020-02" db="EMBL/GenBank/DDBJ databases">
        <authorList>
            <person name="Meier V. D."/>
        </authorList>
    </citation>
    <scope>NUCLEOTIDE SEQUENCE</scope>
    <source>
        <strain evidence="5">AVDCRST_MAG16</strain>
    </source>
</reference>
<evidence type="ECO:0000256" key="2">
    <source>
        <dbReference type="PROSITE-ProRule" id="PRU00335"/>
    </source>
</evidence>
<dbReference type="InterPro" id="IPR036271">
    <property type="entry name" value="Tet_transcr_reg_TetR-rel_C_sf"/>
</dbReference>
<dbReference type="SUPFAM" id="SSF48498">
    <property type="entry name" value="Tetracyclin repressor-like, C-terminal domain"/>
    <property type="match status" value="1"/>
</dbReference>
<evidence type="ECO:0000256" key="1">
    <source>
        <dbReference type="ARBA" id="ARBA00023125"/>
    </source>
</evidence>
<organism evidence="5">
    <name type="scientific">uncultured Frankineae bacterium</name>
    <dbReference type="NCBI Taxonomy" id="437475"/>
    <lineage>
        <taxon>Bacteria</taxon>
        <taxon>Bacillati</taxon>
        <taxon>Actinomycetota</taxon>
        <taxon>Actinomycetes</taxon>
        <taxon>Frankiales</taxon>
        <taxon>environmental samples</taxon>
    </lineage>
</organism>
<dbReference type="AlphaFoldDB" id="A0A6J4KMG4"/>
<dbReference type="InterPro" id="IPR009057">
    <property type="entry name" value="Homeodomain-like_sf"/>
</dbReference>
<evidence type="ECO:0000259" key="4">
    <source>
        <dbReference type="PROSITE" id="PS50977"/>
    </source>
</evidence>
<dbReference type="PANTHER" id="PTHR30055">
    <property type="entry name" value="HTH-TYPE TRANSCRIPTIONAL REGULATOR RUTR"/>
    <property type="match status" value="1"/>
</dbReference>
<dbReference type="Pfam" id="PF00440">
    <property type="entry name" value="TetR_N"/>
    <property type="match status" value="1"/>
</dbReference>
<dbReference type="Gene3D" id="1.10.357.10">
    <property type="entry name" value="Tetracycline Repressor, domain 2"/>
    <property type="match status" value="1"/>
</dbReference>
<accession>A0A6J4KMG4</accession>
<dbReference type="PANTHER" id="PTHR30055:SF226">
    <property type="entry name" value="HTH-TYPE TRANSCRIPTIONAL REGULATOR PKSA"/>
    <property type="match status" value="1"/>
</dbReference>
<feature type="DNA-binding region" description="H-T-H motif" evidence="2">
    <location>
        <begin position="45"/>
        <end position="64"/>
    </location>
</feature>
<dbReference type="InterPro" id="IPR001647">
    <property type="entry name" value="HTH_TetR"/>
</dbReference>
<evidence type="ECO:0000256" key="3">
    <source>
        <dbReference type="SAM" id="MobiDB-lite"/>
    </source>
</evidence>
<gene>
    <name evidence="5" type="ORF">AVDCRST_MAG16-59</name>
</gene>
<proteinExistence type="predicted"/>
<keyword evidence="1 2" id="KW-0238">DNA-binding</keyword>
<dbReference type="PROSITE" id="PS50977">
    <property type="entry name" value="HTH_TETR_2"/>
    <property type="match status" value="1"/>
</dbReference>
<evidence type="ECO:0000313" key="5">
    <source>
        <dbReference type="EMBL" id="CAA9309603.1"/>
    </source>
</evidence>
<dbReference type="EMBL" id="CADCUE010000004">
    <property type="protein sequence ID" value="CAA9309603.1"/>
    <property type="molecule type" value="Genomic_DNA"/>
</dbReference>
<feature type="domain" description="HTH tetR-type" evidence="4">
    <location>
        <begin position="22"/>
        <end position="82"/>
    </location>
</feature>
<feature type="region of interest" description="Disordered" evidence="3">
    <location>
        <begin position="1"/>
        <end position="24"/>
    </location>
</feature>
<protein>
    <recommendedName>
        <fullName evidence="4">HTH tetR-type domain-containing protein</fullName>
    </recommendedName>
</protein>